<dbReference type="Proteomes" id="UP000564806">
    <property type="component" value="Unassembled WGS sequence"/>
</dbReference>
<keyword evidence="2" id="KW-1185">Reference proteome</keyword>
<accession>A0A850ENQ1</accession>
<evidence type="ECO:0000313" key="2">
    <source>
        <dbReference type="Proteomes" id="UP000564806"/>
    </source>
</evidence>
<comment type="caution">
    <text evidence="1">The sequence shown here is derived from an EMBL/GenBank/DDBJ whole genome shotgun (WGS) entry which is preliminary data.</text>
</comment>
<organism evidence="1 2">
    <name type="scientific">Paenibacillus agri</name>
    <dbReference type="NCBI Taxonomy" id="2744309"/>
    <lineage>
        <taxon>Bacteria</taxon>
        <taxon>Bacillati</taxon>
        <taxon>Bacillota</taxon>
        <taxon>Bacilli</taxon>
        <taxon>Bacillales</taxon>
        <taxon>Paenibacillaceae</taxon>
        <taxon>Paenibacillus</taxon>
    </lineage>
</organism>
<evidence type="ECO:0000313" key="1">
    <source>
        <dbReference type="EMBL" id="NUU62758.1"/>
    </source>
</evidence>
<sequence>MIINPMQEIEKLAAEIAGAGRASFRTAFEPGGVSGYASMAGGSGGIRAFAVKEINL</sequence>
<proteinExistence type="predicted"/>
<dbReference type="AlphaFoldDB" id="A0A850ENQ1"/>
<dbReference type="EMBL" id="JABWCS010000216">
    <property type="protein sequence ID" value="NUU62758.1"/>
    <property type="molecule type" value="Genomic_DNA"/>
</dbReference>
<name>A0A850ENQ1_9BACL</name>
<reference evidence="1" key="1">
    <citation type="submission" date="2020-06" db="EMBL/GenBank/DDBJ databases">
        <title>Paenibacillus sp. nov., isolated from soil.</title>
        <authorList>
            <person name="Seo Y.L."/>
        </authorList>
    </citation>
    <scope>NUCLEOTIDE SEQUENCE [LARGE SCALE GENOMIC DNA]</scope>
    <source>
        <strain evidence="1">JW14</strain>
    </source>
</reference>
<protein>
    <submittedName>
        <fullName evidence="1">Uncharacterized protein</fullName>
    </submittedName>
</protein>
<dbReference type="RefSeq" id="WP_175373210.1">
    <property type="nucleotide sequence ID" value="NZ_JABWCS010000216.1"/>
</dbReference>
<gene>
    <name evidence="1" type="ORF">HPT30_20640</name>
</gene>